<dbReference type="AlphaFoldDB" id="A0AAD6Z681"/>
<organism evidence="3 4">
    <name type="scientific">Mycena albidolilacea</name>
    <dbReference type="NCBI Taxonomy" id="1033008"/>
    <lineage>
        <taxon>Eukaryota</taxon>
        <taxon>Fungi</taxon>
        <taxon>Dikarya</taxon>
        <taxon>Basidiomycota</taxon>
        <taxon>Agaricomycotina</taxon>
        <taxon>Agaricomycetes</taxon>
        <taxon>Agaricomycetidae</taxon>
        <taxon>Agaricales</taxon>
        <taxon>Marasmiineae</taxon>
        <taxon>Mycenaceae</taxon>
        <taxon>Mycena</taxon>
    </lineage>
</organism>
<evidence type="ECO:0000313" key="3">
    <source>
        <dbReference type="EMBL" id="KAJ7309149.1"/>
    </source>
</evidence>
<feature type="signal peptide" evidence="2">
    <location>
        <begin position="1"/>
        <end position="28"/>
    </location>
</feature>
<evidence type="ECO:0000256" key="1">
    <source>
        <dbReference type="SAM" id="MobiDB-lite"/>
    </source>
</evidence>
<evidence type="ECO:0000256" key="2">
    <source>
        <dbReference type="SAM" id="SignalP"/>
    </source>
</evidence>
<accession>A0AAD6Z681</accession>
<keyword evidence="4" id="KW-1185">Reference proteome</keyword>
<gene>
    <name evidence="3" type="ORF">DFH08DRAFT_1088320</name>
</gene>
<dbReference type="Proteomes" id="UP001218218">
    <property type="component" value="Unassembled WGS sequence"/>
</dbReference>
<keyword evidence="2" id="KW-0732">Signal</keyword>
<feature type="region of interest" description="Disordered" evidence="1">
    <location>
        <begin position="53"/>
        <end position="81"/>
    </location>
</feature>
<dbReference type="EMBL" id="JARIHO010000083">
    <property type="protein sequence ID" value="KAJ7309149.1"/>
    <property type="molecule type" value="Genomic_DNA"/>
</dbReference>
<feature type="compositionally biased region" description="Basic and acidic residues" evidence="1">
    <location>
        <begin position="67"/>
        <end position="76"/>
    </location>
</feature>
<reference evidence="3" key="1">
    <citation type="submission" date="2023-03" db="EMBL/GenBank/DDBJ databases">
        <title>Massive genome expansion in bonnet fungi (Mycena s.s.) driven by repeated elements and novel gene families across ecological guilds.</title>
        <authorList>
            <consortium name="Lawrence Berkeley National Laboratory"/>
            <person name="Harder C.B."/>
            <person name="Miyauchi S."/>
            <person name="Viragh M."/>
            <person name="Kuo A."/>
            <person name="Thoen E."/>
            <person name="Andreopoulos B."/>
            <person name="Lu D."/>
            <person name="Skrede I."/>
            <person name="Drula E."/>
            <person name="Henrissat B."/>
            <person name="Morin E."/>
            <person name="Kohler A."/>
            <person name="Barry K."/>
            <person name="LaButti K."/>
            <person name="Morin E."/>
            <person name="Salamov A."/>
            <person name="Lipzen A."/>
            <person name="Mereny Z."/>
            <person name="Hegedus B."/>
            <person name="Baldrian P."/>
            <person name="Stursova M."/>
            <person name="Weitz H."/>
            <person name="Taylor A."/>
            <person name="Grigoriev I.V."/>
            <person name="Nagy L.G."/>
            <person name="Martin F."/>
            <person name="Kauserud H."/>
        </authorList>
    </citation>
    <scope>NUCLEOTIDE SEQUENCE</scope>
    <source>
        <strain evidence="3">CBHHK002</strain>
    </source>
</reference>
<protein>
    <submittedName>
        <fullName evidence="3">Uncharacterized protein</fullName>
    </submittedName>
</protein>
<feature type="chain" id="PRO_5042173286" evidence="2">
    <location>
        <begin position="29"/>
        <end position="222"/>
    </location>
</feature>
<sequence>MSKPDSIRASPSLHLFPLLILRLATLDASHTQQSPVAFLFPLFPPFENTLSYLSPGSTAEGNPGRKGRGEDGRGRSDAGTPVYSHRLPYTRRLRTSAIMGRRLGIVTGAPKNDHGMEWASAAPDWCFEIASWRCEGRRRAAGCCASEAFHAFRSGAHAQRGAHGEPMCVVAIADDEGAQRGCGGLMITSGTLEVHHTLLELDSDYWHVEDATLLLLSLKIGF</sequence>
<evidence type="ECO:0000313" key="4">
    <source>
        <dbReference type="Proteomes" id="UP001218218"/>
    </source>
</evidence>
<comment type="caution">
    <text evidence="3">The sequence shown here is derived from an EMBL/GenBank/DDBJ whole genome shotgun (WGS) entry which is preliminary data.</text>
</comment>
<name>A0AAD6Z681_9AGAR</name>
<proteinExistence type="predicted"/>